<evidence type="ECO:0000256" key="1">
    <source>
        <dbReference type="SAM" id="Phobius"/>
    </source>
</evidence>
<reference evidence="2 3" key="1">
    <citation type="submission" date="2015-05" db="EMBL/GenBank/DDBJ databases">
        <authorList>
            <person name="Tang B."/>
            <person name="Yu Y."/>
        </authorList>
    </citation>
    <scope>NUCLEOTIDE SEQUENCE [LARGE SCALE GENOMIC DNA]</scope>
    <source>
        <strain evidence="2 3">DSM 7029</strain>
    </source>
</reference>
<keyword evidence="1" id="KW-0812">Transmembrane</keyword>
<dbReference type="Proteomes" id="UP000035352">
    <property type="component" value="Chromosome"/>
</dbReference>
<accession>A0A0G3BIJ7</accession>
<feature type="transmembrane region" description="Helical" evidence="1">
    <location>
        <begin position="66"/>
        <end position="88"/>
    </location>
</feature>
<dbReference type="AlphaFoldDB" id="A0A0G3BIJ7"/>
<evidence type="ECO:0000313" key="2">
    <source>
        <dbReference type="EMBL" id="AKJ29207.1"/>
    </source>
</evidence>
<evidence type="ECO:0000313" key="3">
    <source>
        <dbReference type="Proteomes" id="UP000035352"/>
    </source>
</evidence>
<gene>
    <name evidence="2" type="ORF">AAW51_2516</name>
</gene>
<dbReference type="KEGG" id="pbh:AAW51_2516"/>
<organism evidence="2 3">
    <name type="scientific">Caldimonas brevitalea</name>
    <dbReference type="NCBI Taxonomy" id="413882"/>
    <lineage>
        <taxon>Bacteria</taxon>
        <taxon>Pseudomonadati</taxon>
        <taxon>Pseudomonadota</taxon>
        <taxon>Betaproteobacteria</taxon>
        <taxon>Burkholderiales</taxon>
        <taxon>Sphaerotilaceae</taxon>
        <taxon>Caldimonas</taxon>
    </lineage>
</organism>
<sequence length="121" mass="13176">MGSRVQMSSILFVLLIATLVWVLFCAATWFPPWPSREQVLEIREQLRGLKMRSKFQYCMALMIESIIAYPVHGLVVSIGLAATILKVIAKATRPISAPACTSAPPACIQSDESTAVEGGKP</sequence>
<name>A0A0G3BIJ7_9BURK</name>
<feature type="transmembrane region" description="Helical" evidence="1">
    <location>
        <begin position="12"/>
        <end position="30"/>
    </location>
</feature>
<dbReference type="EMBL" id="CP011371">
    <property type="protein sequence ID" value="AKJ29207.1"/>
    <property type="molecule type" value="Genomic_DNA"/>
</dbReference>
<keyword evidence="1" id="KW-0472">Membrane</keyword>
<proteinExistence type="predicted"/>
<keyword evidence="3" id="KW-1185">Reference proteome</keyword>
<keyword evidence="1" id="KW-1133">Transmembrane helix</keyword>
<protein>
    <submittedName>
        <fullName evidence="2">Uncharacterized protein</fullName>
    </submittedName>
</protein>